<dbReference type="InterPro" id="IPR050173">
    <property type="entry name" value="ABC_transporter_C-like"/>
</dbReference>
<feature type="domain" description="ABC transmembrane type-1" evidence="12">
    <location>
        <begin position="898"/>
        <end position="1178"/>
    </location>
</feature>
<dbReference type="Gene3D" id="3.40.50.300">
    <property type="entry name" value="P-loop containing nucleotide triphosphate hydrolases"/>
    <property type="match status" value="2"/>
</dbReference>
<dbReference type="GO" id="GO:0005524">
    <property type="term" value="F:ATP binding"/>
    <property type="evidence" value="ECO:0007669"/>
    <property type="project" value="UniProtKB-KW"/>
</dbReference>
<dbReference type="Gene3D" id="1.20.1560.10">
    <property type="entry name" value="ABC transporter type 1, transmembrane domain"/>
    <property type="match status" value="2"/>
</dbReference>
<dbReference type="SUPFAM" id="SSF52540">
    <property type="entry name" value="P-loop containing nucleoside triphosphate hydrolases"/>
    <property type="match status" value="2"/>
</dbReference>
<evidence type="ECO:0000256" key="7">
    <source>
        <dbReference type="ARBA" id="ARBA00022989"/>
    </source>
</evidence>
<dbReference type="Pfam" id="PF00664">
    <property type="entry name" value="ABC_membrane"/>
    <property type="match status" value="2"/>
</dbReference>
<protein>
    <submittedName>
        <fullName evidence="13">ABC multidrug transporter</fullName>
    </submittedName>
</protein>
<dbReference type="PANTHER" id="PTHR24223:SF399">
    <property type="entry name" value="ABC TRANSPORTER ATNG"/>
    <property type="match status" value="1"/>
</dbReference>
<feature type="transmembrane region" description="Helical" evidence="10">
    <location>
        <begin position="940"/>
        <end position="960"/>
    </location>
</feature>
<dbReference type="InterPro" id="IPR044726">
    <property type="entry name" value="ABCC_6TM_D2"/>
</dbReference>
<dbReference type="FunFam" id="1.20.1560.10:FF:000055">
    <property type="entry name" value="ABC multidrug transporter (Eurofung)"/>
    <property type="match status" value="1"/>
</dbReference>
<evidence type="ECO:0000256" key="8">
    <source>
        <dbReference type="ARBA" id="ARBA00023136"/>
    </source>
</evidence>
<dbReference type="PROSITE" id="PS50893">
    <property type="entry name" value="ABC_TRANSPORTER_2"/>
    <property type="match status" value="2"/>
</dbReference>
<keyword evidence="9" id="KW-0325">Glycoprotein</keyword>
<keyword evidence="2" id="KW-0813">Transport</keyword>
<dbReference type="InterPro" id="IPR017871">
    <property type="entry name" value="ABC_transporter-like_CS"/>
</dbReference>
<dbReference type="GeneID" id="28851255"/>
<dbReference type="SMART" id="SM00382">
    <property type="entry name" value="AAA"/>
    <property type="match status" value="2"/>
</dbReference>
<dbReference type="GO" id="GO:0140359">
    <property type="term" value="F:ABC-type transporter activity"/>
    <property type="evidence" value="ECO:0007669"/>
    <property type="project" value="InterPro"/>
</dbReference>
<dbReference type="GO" id="GO:0016887">
    <property type="term" value="F:ATP hydrolysis activity"/>
    <property type="evidence" value="ECO:0007669"/>
    <property type="project" value="InterPro"/>
</dbReference>
<evidence type="ECO:0000256" key="3">
    <source>
        <dbReference type="ARBA" id="ARBA00022475"/>
    </source>
</evidence>
<dbReference type="EMBL" id="LSBJ02000004">
    <property type="protein sequence ID" value="OAQ67132.1"/>
    <property type="molecule type" value="Genomic_DNA"/>
</dbReference>
<dbReference type="GO" id="GO:0005886">
    <property type="term" value="C:plasma membrane"/>
    <property type="evidence" value="ECO:0007669"/>
    <property type="project" value="UniProtKB-SubCell"/>
</dbReference>
<dbReference type="STRING" id="1380566.A0A179FNG5"/>
<keyword evidence="14" id="KW-1185">Reference proteome</keyword>
<evidence type="ECO:0000256" key="6">
    <source>
        <dbReference type="ARBA" id="ARBA00022840"/>
    </source>
</evidence>
<dbReference type="Pfam" id="PF00005">
    <property type="entry name" value="ABC_tran"/>
    <property type="match status" value="2"/>
</dbReference>
<dbReference type="InterPro" id="IPR003593">
    <property type="entry name" value="AAA+_ATPase"/>
</dbReference>
<dbReference type="InterPro" id="IPR056227">
    <property type="entry name" value="TMD0_ABC"/>
</dbReference>
<comment type="caution">
    <text evidence="13">The sequence shown here is derived from an EMBL/GenBank/DDBJ whole genome shotgun (WGS) entry which is preliminary data.</text>
</comment>
<accession>A0A179FNG5</accession>
<keyword evidence="6" id="KW-0067">ATP-binding</keyword>
<dbReference type="InterPro" id="IPR036640">
    <property type="entry name" value="ABC1_TM_sf"/>
</dbReference>
<keyword evidence="7 10" id="KW-1133">Transmembrane helix</keyword>
<dbReference type="InterPro" id="IPR044746">
    <property type="entry name" value="ABCC_6TM_D1"/>
</dbReference>
<dbReference type="KEGG" id="pchm:VFPPC_08579"/>
<name>A0A179FNG5_METCM</name>
<dbReference type="CDD" id="cd18580">
    <property type="entry name" value="ABC_6TM_ABCC_D2"/>
    <property type="match status" value="1"/>
</dbReference>
<feature type="transmembrane region" description="Helical" evidence="10">
    <location>
        <begin position="20"/>
        <end position="43"/>
    </location>
</feature>
<feature type="transmembrane region" description="Helical" evidence="10">
    <location>
        <begin position="1030"/>
        <end position="1051"/>
    </location>
</feature>
<dbReference type="Pfam" id="PF24357">
    <property type="entry name" value="TMD0_ABC"/>
    <property type="match status" value="1"/>
</dbReference>
<proteinExistence type="predicted"/>
<dbReference type="FunFam" id="3.40.50.300:FF:000630">
    <property type="entry name" value="ATP-binding cassette (ABC) transporter, putative"/>
    <property type="match status" value="1"/>
</dbReference>
<dbReference type="PROSITE" id="PS50929">
    <property type="entry name" value="ABC_TM1F"/>
    <property type="match status" value="2"/>
</dbReference>
<feature type="transmembrane region" description="Helical" evidence="10">
    <location>
        <begin position="148"/>
        <end position="167"/>
    </location>
</feature>
<gene>
    <name evidence="13" type="ORF">VFPPC_08579</name>
</gene>
<dbReference type="FunFam" id="1.20.1560.10:FF:000066">
    <property type="entry name" value="ABC multidrug transporter (Eurofung)"/>
    <property type="match status" value="1"/>
</dbReference>
<feature type="transmembrane region" description="Helical" evidence="10">
    <location>
        <begin position="477"/>
        <end position="502"/>
    </location>
</feature>
<evidence type="ECO:0000256" key="4">
    <source>
        <dbReference type="ARBA" id="ARBA00022692"/>
    </source>
</evidence>
<dbReference type="SUPFAM" id="SSF90123">
    <property type="entry name" value="ABC transporter transmembrane region"/>
    <property type="match status" value="2"/>
</dbReference>
<keyword evidence="8 10" id="KW-0472">Membrane</keyword>
<feature type="transmembrane region" description="Helical" evidence="10">
    <location>
        <begin position="899"/>
        <end position="920"/>
    </location>
</feature>
<dbReference type="RefSeq" id="XP_018144219.1">
    <property type="nucleotide sequence ID" value="XM_018287261.1"/>
</dbReference>
<feature type="domain" description="ABC transporter" evidence="11">
    <location>
        <begin position="1215"/>
        <end position="1447"/>
    </location>
</feature>
<evidence type="ECO:0000259" key="12">
    <source>
        <dbReference type="PROSITE" id="PS50929"/>
    </source>
</evidence>
<evidence type="ECO:0000256" key="2">
    <source>
        <dbReference type="ARBA" id="ARBA00022448"/>
    </source>
</evidence>
<evidence type="ECO:0000256" key="1">
    <source>
        <dbReference type="ARBA" id="ARBA00004651"/>
    </source>
</evidence>
<feature type="transmembrane region" description="Helical" evidence="10">
    <location>
        <begin position="1004"/>
        <end position="1024"/>
    </location>
</feature>
<feature type="domain" description="ABC transmembrane type-1" evidence="12">
    <location>
        <begin position="266"/>
        <end position="539"/>
    </location>
</feature>
<evidence type="ECO:0000313" key="14">
    <source>
        <dbReference type="Proteomes" id="UP000078397"/>
    </source>
</evidence>
<evidence type="ECO:0000256" key="9">
    <source>
        <dbReference type="ARBA" id="ARBA00023180"/>
    </source>
</evidence>
<feature type="transmembrane region" description="Helical" evidence="10">
    <location>
        <begin position="297"/>
        <end position="319"/>
    </location>
</feature>
<feature type="transmembrane region" description="Helical" evidence="10">
    <location>
        <begin position="1123"/>
        <end position="1144"/>
    </location>
</feature>
<dbReference type="CDD" id="cd03250">
    <property type="entry name" value="ABCC_MRP_domain1"/>
    <property type="match status" value="1"/>
</dbReference>
<sequence>MTQTDNYFGPQLPGVFDFTILFEQSILSLLPACIFIVLAPLRISTLVHRETVVRSRKLFWSKQVAVAVFFCLQFTLVALWAVPSTHRTKTSLAESIIGIPEALAISALSYVEHYKSIKPSILLNLYLLLSIVLDIAAARTYFLRPGFQTIGGVFVASLAVKAILLALEESPKKLVLKEKDTADETAAGIVSRGIFWWLNSLLLVGARALLVVDDIGTIEDKFDSVKLLDQLERVWDNDPKTGKWALMKCTFLAYQWQFYVGIIPRLLFTGFTFAQPFLINSVVNFVGEPEEKQTTEIAGSLIGATILVYIGIAVCNAMYHHMTYQLLTMYRGGLASLVFKKTLRLEAASIKDSAPVTLMSTDIESIVMSGDAIHDIWASFIEIPVAIFLLYRNVGIPSLFILIPAFFTSAAGALISPAMGPARVQWNKAIQERVGSVSTMLSQIKGVKMMGLTDFFHNSLHALRIHELKLSVKFRWILVQLNSFAMASEDLTPVIVIIAAIFWTKADQGLTIAEAFTSLSIISIAATPLVNILISIVQLFGAIGCFSRLQAFLIMDERKDLREMAPSPTSSVPSTSYRSSVAFSRGSKDASAPSNFELTSFKETQPPLDTSIPAVAVESATFTVGDHIEVLSDISMIFPQGTLSMVVGRVGCGKSSLLKAIAGELVMTKGRIVTNVSSMAYCDQTPWLQNCSIRDNIVAQSPLDEKWLYAVIDACALYEDISMFPLRDLTIVGSGGVALSGGQKQRVALARAVYSRRSLLLLDDVFSGLDSTTSKTVFQRVFGPDGILRKLNATVIMSTNHVNFLPAADHITMLADKTTTRNQVRFDSVDPSEWGIFESDTDSATTISESDETALEKAAVQASREAAANPARKTEADLSRQTGDFDCYRIYVRSLGKMAISMLLIGSVLHTAMVKMPQVWLKLWTQSGTGSRDYGYMGGYIGFALASTIFGALNIGYYALVGVPKSAIRLHEMLLKSVVRAPFYFFTSTDSGITLNRFSQDMTLIDNALPMAFINVTMLSLRALAETGLIASGASYVAATIPICLLALYFIQKYYLRTSRQIRFLDLEMKSPLYTQFTETLAGLSTIRSFGWASAFLRDNHRRLDTSQKPFYTMFCIQRWLQVVLDLFVAGMALVLVSVALNIPDHTTKGAVGLAMVNLIGFNQTLTMVIDQWTRLETSLGAIARLKWFMRNTPDENRECERDVPSEEWPMRGDIELENVVASYSDETDPVLKGVSLKIKAGQKVGICGRSGSGKSSLILTLSRLLDIQSGTIEIDNEDLSLLPRQLIRSRLTALPQDAIKLRGTVRHNLDPQSTIQADQPLEDVLRKTSIWETIAHRGGLDADMDELGLSAGQLQLFCLARALLSHRAVVLLDEATSSIDLRTDDEVRRVIREEMKGKTVIEVAHRLEVVRECDVVVVMGEGKVIETGEPEVLLRREGSAFKALWESQGL</sequence>
<dbReference type="PROSITE" id="PS00211">
    <property type="entry name" value="ABC_TRANSPORTER_1"/>
    <property type="match status" value="2"/>
</dbReference>
<dbReference type="Proteomes" id="UP000078397">
    <property type="component" value="Unassembled WGS sequence"/>
</dbReference>
<feature type="transmembrane region" description="Helical" evidence="10">
    <location>
        <begin position="256"/>
        <end position="277"/>
    </location>
</feature>
<feature type="transmembrane region" description="Helical" evidence="10">
    <location>
        <begin position="399"/>
        <end position="419"/>
    </location>
</feature>
<dbReference type="InterPro" id="IPR011527">
    <property type="entry name" value="ABC1_TM_dom"/>
</dbReference>
<keyword evidence="3" id="KW-1003">Cell membrane</keyword>
<keyword evidence="5" id="KW-0547">Nucleotide-binding</keyword>
<dbReference type="PANTHER" id="PTHR24223">
    <property type="entry name" value="ATP-BINDING CASSETTE SUB-FAMILY C"/>
    <property type="match status" value="1"/>
</dbReference>
<organism evidence="13 14">
    <name type="scientific">Pochonia chlamydosporia 170</name>
    <dbReference type="NCBI Taxonomy" id="1380566"/>
    <lineage>
        <taxon>Eukaryota</taxon>
        <taxon>Fungi</taxon>
        <taxon>Dikarya</taxon>
        <taxon>Ascomycota</taxon>
        <taxon>Pezizomycotina</taxon>
        <taxon>Sordariomycetes</taxon>
        <taxon>Hypocreomycetidae</taxon>
        <taxon>Hypocreales</taxon>
        <taxon>Clavicipitaceae</taxon>
        <taxon>Pochonia</taxon>
    </lineage>
</organism>
<dbReference type="CDD" id="cd03244">
    <property type="entry name" value="ABCC_MRP_domain2"/>
    <property type="match status" value="1"/>
</dbReference>
<evidence type="ECO:0000313" key="13">
    <source>
        <dbReference type="EMBL" id="OAQ67132.1"/>
    </source>
</evidence>
<reference evidence="13 14" key="1">
    <citation type="journal article" date="2016" name="PLoS Pathog.">
        <title>Biosynthesis of antibiotic leucinostatins in bio-control fungus Purpureocillium lilacinum and their inhibition on phytophthora revealed by genome mining.</title>
        <authorList>
            <person name="Wang G."/>
            <person name="Liu Z."/>
            <person name="Lin R."/>
            <person name="Li E."/>
            <person name="Mao Z."/>
            <person name="Ling J."/>
            <person name="Yang Y."/>
            <person name="Yin W.B."/>
            <person name="Xie B."/>
        </authorList>
    </citation>
    <scope>NUCLEOTIDE SEQUENCE [LARGE SCALE GENOMIC DNA]</scope>
    <source>
        <strain evidence="13">170</strain>
    </source>
</reference>
<evidence type="ECO:0000259" key="11">
    <source>
        <dbReference type="PROSITE" id="PS50893"/>
    </source>
</evidence>
<dbReference type="InterPro" id="IPR003439">
    <property type="entry name" value="ABC_transporter-like_ATP-bd"/>
</dbReference>
<feature type="transmembrane region" description="Helical" evidence="10">
    <location>
        <begin position="123"/>
        <end position="142"/>
    </location>
</feature>
<feature type="domain" description="ABC transporter" evidence="11">
    <location>
        <begin position="615"/>
        <end position="841"/>
    </location>
</feature>
<dbReference type="CDD" id="cd18579">
    <property type="entry name" value="ABC_6TM_ABCC_D1"/>
    <property type="match status" value="1"/>
</dbReference>
<evidence type="ECO:0000256" key="10">
    <source>
        <dbReference type="SAM" id="Phobius"/>
    </source>
</evidence>
<feature type="transmembrane region" description="Helical" evidence="10">
    <location>
        <begin position="64"/>
        <end position="83"/>
    </location>
</feature>
<feature type="transmembrane region" description="Helical" evidence="10">
    <location>
        <begin position="95"/>
        <end position="111"/>
    </location>
</feature>
<evidence type="ECO:0000256" key="5">
    <source>
        <dbReference type="ARBA" id="ARBA00022741"/>
    </source>
</evidence>
<dbReference type="InterPro" id="IPR027417">
    <property type="entry name" value="P-loop_NTPase"/>
</dbReference>
<dbReference type="OrthoDB" id="6500128at2759"/>
<comment type="subcellular location">
    <subcellularLocation>
        <location evidence="1">Cell membrane</location>
        <topology evidence="1">Multi-pass membrane protein</topology>
    </subcellularLocation>
</comment>
<keyword evidence="4 10" id="KW-0812">Transmembrane</keyword>